<evidence type="ECO:0000313" key="2">
    <source>
        <dbReference type="EMBL" id="GJN35535.1"/>
    </source>
</evidence>
<reference evidence="2" key="2">
    <citation type="submission" date="2021-12" db="EMBL/GenBank/DDBJ databases">
        <title>Resequencing data analysis of finger millet.</title>
        <authorList>
            <person name="Hatakeyama M."/>
            <person name="Aluri S."/>
            <person name="Balachadran M.T."/>
            <person name="Sivarajan S.R."/>
            <person name="Poveda L."/>
            <person name="Shimizu-Inatsugi R."/>
            <person name="Schlapbach R."/>
            <person name="Sreeman S.M."/>
            <person name="Shimizu K.K."/>
        </authorList>
    </citation>
    <scope>NUCLEOTIDE SEQUENCE</scope>
</reference>
<dbReference type="Proteomes" id="UP001054889">
    <property type="component" value="Unassembled WGS sequence"/>
</dbReference>
<evidence type="ECO:0000313" key="3">
    <source>
        <dbReference type="Proteomes" id="UP001054889"/>
    </source>
</evidence>
<gene>
    <name evidence="2" type="primary">gb24321</name>
    <name evidence="2" type="ORF">PR202_gb24321</name>
</gene>
<comment type="caution">
    <text evidence="2">The sequence shown here is derived from an EMBL/GenBank/DDBJ whole genome shotgun (WGS) entry which is preliminary data.</text>
</comment>
<name>A0AAV5FM98_ELECO</name>
<feature type="compositionally biased region" description="Basic and acidic residues" evidence="1">
    <location>
        <begin position="1"/>
        <end position="13"/>
    </location>
</feature>
<dbReference type="AlphaFoldDB" id="A0AAV5FM98"/>
<feature type="region of interest" description="Disordered" evidence="1">
    <location>
        <begin position="1"/>
        <end position="64"/>
    </location>
</feature>
<reference evidence="2" key="1">
    <citation type="journal article" date="2018" name="DNA Res.">
        <title>Multiple hybrid de novo genome assembly of finger millet, an orphan allotetraploid crop.</title>
        <authorList>
            <person name="Hatakeyama M."/>
            <person name="Aluri S."/>
            <person name="Balachadran M.T."/>
            <person name="Sivarajan S.R."/>
            <person name="Patrignani A."/>
            <person name="Gruter S."/>
            <person name="Poveda L."/>
            <person name="Shimizu-Inatsugi R."/>
            <person name="Baeten J."/>
            <person name="Francoijs K.J."/>
            <person name="Nataraja K.N."/>
            <person name="Reddy Y.A.N."/>
            <person name="Phadnis S."/>
            <person name="Ravikumar R.L."/>
            <person name="Schlapbach R."/>
            <person name="Sreeman S.M."/>
            <person name="Shimizu K.K."/>
        </authorList>
    </citation>
    <scope>NUCLEOTIDE SEQUENCE</scope>
</reference>
<protein>
    <submittedName>
        <fullName evidence="2">Uncharacterized protein</fullName>
    </submittedName>
</protein>
<accession>A0AAV5FM98</accession>
<proteinExistence type="predicted"/>
<sequence length="80" mass="8460">MGSNNEDLRLQDEHSDDSDDDVVAAGGDELGASASTPVDVEASPTSSTAAGKNKVHTRARTSDVWKDMEELNKVVNGKET</sequence>
<dbReference type="EMBL" id="BQKI01000088">
    <property type="protein sequence ID" value="GJN35535.1"/>
    <property type="molecule type" value="Genomic_DNA"/>
</dbReference>
<keyword evidence="3" id="KW-1185">Reference proteome</keyword>
<organism evidence="2 3">
    <name type="scientific">Eleusine coracana subsp. coracana</name>
    <dbReference type="NCBI Taxonomy" id="191504"/>
    <lineage>
        <taxon>Eukaryota</taxon>
        <taxon>Viridiplantae</taxon>
        <taxon>Streptophyta</taxon>
        <taxon>Embryophyta</taxon>
        <taxon>Tracheophyta</taxon>
        <taxon>Spermatophyta</taxon>
        <taxon>Magnoliopsida</taxon>
        <taxon>Liliopsida</taxon>
        <taxon>Poales</taxon>
        <taxon>Poaceae</taxon>
        <taxon>PACMAD clade</taxon>
        <taxon>Chloridoideae</taxon>
        <taxon>Cynodonteae</taxon>
        <taxon>Eleusininae</taxon>
        <taxon>Eleusine</taxon>
    </lineage>
</organism>
<evidence type="ECO:0000256" key="1">
    <source>
        <dbReference type="SAM" id="MobiDB-lite"/>
    </source>
</evidence>